<feature type="transmembrane region" description="Helical" evidence="9">
    <location>
        <begin position="199"/>
        <end position="216"/>
    </location>
</feature>
<feature type="transmembrane region" description="Helical" evidence="9">
    <location>
        <begin position="407"/>
        <end position="427"/>
    </location>
</feature>
<dbReference type="GO" id="GO:0005283">
    <property type="term" value="F:amino acid:sodium symporter activity"/>
    <property type="evidence" value="ECO:0007669"/>
    <property type="project" value="InterPro"/>
</dbReference>
<evidence type="ECO:0000256" key="9">
    <source>
        <dbReference type="RuleBase" id="RU363064"/>
    </source>
</evidence>
<keyword evidence="9" id="KW-0997">Cell inner membrane</keyword>
<feature type="transmembrane region" description="Helical" evidence="9">
    <location>
        <begin position="37"/>
        <end position="59"/>
    </location>
</feature>
<organism evidence="10 11">
    <name type="scientific">Mannheimia succiniciproducens (strain KCTC 0769BP / MBEL55E)</name>
    <dbReference type="NCBI Taxonomy" id="221988"/>
    <lineage>
        <taxon>Bacteria</taxon>
        <taxon>Pseudomonadati</taxon>
        <taxon>Pseudomonadota</taxon>
        <taxon>Gammaproteobacteria</taxon>
        <taxon>Pasteurellales</taxon>
        <taxon>Pasteurellaceae</taxon>
        <taxon>Basfia</taxon>
    </lineage>
</organism>
<feature type="transmembrane region" description="Helical" evidence="9">
    <location>
        <begin position="252"/>
        <end position="275"/>
    </location>
</feature>
<evidence type="ECO:0000256" key="4">
    <source>
        <dbReference type="ARBA" id="ARBA00022475"/>
    </source>
</evidence>
<feature type="transmembrane region" description="Helical" evidence="9">
    <location>
        <begin position="363"/>
        <end position="386"/>
    </location>
</feature>
<feature type="transmembrane region" description="Helical" evidence="9">
    <location>
        <begin position="112"/>
        <end position="135"/>
    </location>
</feature>
<reference evidence="10 11" key="1">
    <citation type="journal article" date="2004" name="Nat. Biotechnol.">
        <title>The genome sequence of the capnophilic rumen bacterium Mannheimia succiniciproducens.</title>
        <authorList>
            <person name="Hong S.H."/>
            <person name="Kim J.S."/>
            <person name="Lee S.Y."/>
            <person name="In Y.H."/>
            <person name="Choi S.S."/>
            <person name="Rih J.-K."/>
            <person name="Kim C.H."/>
            <person name="Jeong H."/>
            <person name="Hur C.G."/>
            <person name="Kim J.J."/>
        </authorList>
    </citation>
    <scope>NUCLEOTIDE SEQUENCE [LARGE SCALE GENOMIC DNA]</scope>
    <source>
        <strain evidence="11">KCTC 0769BP / MBEL55E</strain>
    </source>
</reference>
<evidence type="ECO:0000256" key="7">
    <source>
        <dbReference type="ARBA" id="ARBA00022989"/>
    </source>
</evidence>
<comment type="similarity">
    <text evidence="2 9">Belongs to the alanine or glycine:cation symporter (AGCS) (TC 2.A.25) family.</text>
</comment>
<keyword evidence="11" id="KW-1185">Reference proteome</keyword>
<dbReference type="KEGG" id="msu:MS0767"/>
<sequence length="489" mass="53545">MNAKRYFGVLNDFVIMVEQGIHWLVDNVEGPLWDATIVILLGVGLFFTITTGFVQIRLFPHSLREMWFGREVQGDSLTPFQAFATGLASRVGVGNISGVATAIALGGPGAVFWMWLTALIGMSSAFAESSLAQLFKIKEADGSFRGGPAYYITQGIGSRWLAAAFAIALIFTFGFAFNAVQSNSIVEATRNAWLWDEHYVGMGLVLLTALIIFGGIKRIGKFSARIVPVMALVYLLIAVSILLIHYDRIPSVISLIIRSAFDFSAMAGGVFGAMLSKAMLLGIKRGLFSNEAGMGSAPNVAATADVKHPASQGLIQMLGVFVDTMVVCTCTAIIILLSDNYGGEQLQSISLTQNALKYHMGEFGLHFLAFILLLFAFSSIIGNYAYAESNIRFIKNNPVVVNLFRAMVLFFVYFGAVNSGGIVWAFADTVMAVMAMINLVSLIILSPIVWLLLKDYHRQAKQGIVPVLDIMLHPRLLKLRLDQRLWNRR</sequence>
<keyword evidence="8 9" id="KW-0472">Membrane</keyword>
<dbReference type="PROSITE" id="PS00873">
    <property type="entry name" value="NA_ALANINE_SYMP"/>
    <property type="match status" value="1"/>
</dbReference>
<keyword evidence="6 9" id="KW-0769">Symport</keyword>
<name>Q65UI6_MANSM</name>
<dbReference type="PRINTS" id="PR00175">
    <property type="entry name" value="NAALASMPORT"/>
</dbReference>
<evidence type="ECO:0000256" key="6">
    <source>
        <dbReference type="ARBA" id="ARBA00022847"/>
    </source>
</evidence>
<dbReference type="PANTHER" id="PTHR30330">
    <property type="entry name" value="AGSS FAMILY TRANSPORTER, SODIUM-ALANINE"/>
    <property type="match status" value="1"/>
</dbReference>
<dbReference type="GO" id="GO:0005886">
    <property type="term" value="C:plasma membrane"/>
    <property type="evidence" value="ECO:0007669"/>
    <property type="project" value="UniProtKB-SubCell"/>
</dbReference>
<dbReference type="NCBIfam" id="TIGR00835">
    <property type="entry name" value="agcS"/>
    <property type="match status" value="1"/>
</dbReference>
<evidence type="ECO:0000256" key="5">
    <source>
        <dbReference type="ARBA" id="ARBA00022692"/>
    </source>
</evidence>
<feature type="transmembrane region" description="Helical" evidence="9">
    <location>
        <begin position="160"/>
        <end position="179"/>
    </location>
</feature>
<keyword evidence="4" id="KW-1003">Cell membrane</keyword>
<dbReference type="InterPro" id="IPR001463">
    <property type="entry name" value="Na/Ala_symport"/>
</dbReference>
<feature type="transmembrane region" description="Helical" evidence="9">
    <location>
        <begin position="317"/>
        <end position="337"/>
    </location>
</feature>
<dbReference type="Proteomes" id="UP000000607">
    <property type="component" value="Chromosome"/>
</dbReference>
<dbReference type="EMBL" id="AE016827">
    <property type="protein sequence ID" value="AAU37374.1"/>
    <property type="molecule type" value="Genomic_DNA"/>
</dbReference>
<evidence type="ECO:0000313" key="10">
    <source>
        <dbReference type="EMBL" id="AAU37374.1"/>
    </source>
</evidence>
<keyword evidence="7 9" id="KW-1133">Transmembrane helix</keyword>
<evidence type="ECO:0000256" key="1">
    <source>
        <dbReference type="ARBA" id="ARBA00004651"/>
    </source>
</evidence>
<evidence type="ECO:0000313" key="11">
    <source>
        <dbReference type="Proteomes" id="UP000000607"/>
    </source>
</evidence>
<dbReference type="eggNOG" id="COG1115">
    <property type="taxonomic scope" value="Bacteria"/>
</dbReference>
<protein>
    <submittedName>
        <fullName evidence="10">AlsT protein</fullName>
    </submittedName>
</protein>
<dbReference type="PANTHER" id="PTHR30330:SF1">
    <property type="entry name" value="AMINO-ACID CARRIER PROTEIN ALST"/>
    <property type="match status" value="1"/>
</dbReference>
<feature type="transmembrane region" description="Helical" evidence="9">
    <location>
        <begin position="228"/>
        <end position="246"/>
    </location>
</feature>
<dbReference type="AlphaFoldDB" id="Q65UI6"/>
<accession>Q65UI6</accession>
<dbReference type="FunFam" id="1.20.1740.10:FF:000004">
    <property type="entry name" value="Sodium:alanine symporter family protein"/>
    <property type="match status" value="1"/>
</dbReference>
<dbReference type="HOGENOM" id="CLU_024867_0_1_6"/>
<evidence type="ECO:0000256" key="2">
    <source>
        <dbReference type="ARBA" id="ARBA00009261"/>
    </source>
</evidence>
<gene>
    <name evidence="10" type="primary">alsT</name>
    <name evidence="10" type="ordered locus">MS0767</name>
</gene>
<keyword evidence="3 9" id="KW-0813">Transport</keyword>
<comment type="subcellular location">
    <subcellularLocation>
        <location evidence="9">Cell inner membrane</location>
        <topology evidence="9">Multi-pass membrane protein</topology>
    </subcellularLocation>
    <subcellularLocation>
        <location evidence="1">Cell membrane</location>
        <topology evidence="1">Multi-pass membrane protein</topology>
    </subcellularLocation>
</comment>
<proteinExistence type="inferred from homology"/>
<evidence type="ECO:0000256" key="8">
    <source>
        <dbReference type="ARBA" id="ARBA00023136"/>
    </source>
</evidence>
<dbReference type="Gene3D" id="1.20.1740.10">
    <property type="entry name" value="Amino acid/polyamine transporter I"/>
    <property type="match status" value="1"/>
</dbReference>
<feature type="transmembrane region" description="Helical" evidence="9">
    <location>
        <begin position="433"/>
        <end position="453"/>
    </location>
</feature>
<keyword evidence="5 9" id="KW-0812">Transmembrane</keyword>
<dbReference type="Pfam" id="PF01235">
    <property type="entry name" value="Na_Ala_symp"/>
    <property type="match status" value="1"/>
</dbReference>
<evidence type="ECO:0000256" key="3">
    <source>
        <dbReference type="ARBA" id="ARBA00022448"/>
    </source>
</evidence>